<feature type="transmembrane region" description="Helical" evidence="6">
    <location>
        <begin position="88"/>
        <end position="106"/>
    </location>
</feature>
<dbReference type="GO" id="GO:0022857">
    <property type="term" value="F:transmembrane transporter activity"/>
    <property type="evidence" value="ECO:0007669"/>
    <property type="project" value="InterPro"/>
</dbReference>
<dbReference type="EMBL" id="FUHW01000032">
    <property type="protein sequence ID" value="SJM65046.1"/>
    <property type="molecule type" value="Genomic_DNA"/>
</dbReference>
<feature type="transmembrane region" description="Helical" evidence="6">
    <location>
        <begin position="267"/>
        <end position="285"/>
    </location>
</feature>
<accession>A0A1R4GA58</accession>
<name>A0A1R4GA58_9MICC</name>
<evidence type="ECO:0000256" key="3">
    <source>
        <dbReference type="ARBA" id="ARBA00022692"/>
    </source>
</evidence>
<evidence type="ECO:0000256" key="5">
    <source>
        <dbReference type="ARBA" id="ARBA00023136"/>
    </source>
</evidence>
<dbReference type="RefSeq" id="WP_158225924.1">
    <property type="nucleotide sequence ID" value="NZ_FUHW01000032.1"/>
</dbReference>
<feature type="transmembrane region" description="Helical" evidence="6">
    <location>
        <begin position="234"/>
        <end position="255"/>
    </location>
</feature>
<dbReference type="AlphaFoldDB" id="A0A1R4GA58"/>
<dbReference type="Pfam" id="PF07690">
    <property type="entry name" value="MFS_1"/>
    <property type="match status" value="1"/>
</dbReference>
<feature type="transmembrane region" description="Helical" evidence="6">
    <location>
        <begin position="297"/>
        <end position="318"/>
    </location>
</feature>
<dbReference type="Proteomes" id="UP000195913">
    <property type="component" value="Unassembled WGS sequence"/>
</dbReference>
<dbReference type="GO" id="GO:0005886">
    <property type="term" value="C:plasma membrane"/>
    <property type="evidence" value="ECO:0007669"/>
    <property type="project" value="UniProtKB-SubCell"/>
</dbReference>
<reference evidence="7 8" key="1">
    <citation type="submission" date="2017-02" db="EMBL/GenBank/DDBJ databases">
        <authorList>
            <person name="Peterson S.W."/>
        </authorList>
    </citation>
    <scope>NUCLEOTIDE SEQUENCE [LARGE SCALE GENOMIC DNA]</scope>
    <source>
        <strain evidence="7 8">B Ar 00.02</strain>
    </source>
</reference>
<dbReference type="InterPro" id="IPR036259">
    <property type="entry name" value="MFS_trans_sf"/>
</dbReference>
<feature type="transmembrane region" description="Helical" evidence="6">
    <location>
        <begin position="330"/>
        <end position="349"/>
    </location>
</feature>
<comment type="subcellular location">
    <subcellularLocation>
        <location evidence="1">Cell membrane</location>
        <topology evidence="1">Multi-pass membrane protein</topology>
    </subcellularLocation>
</comment>
<evidence type="ECO:0000256" key="1">
    <source>
        <dbReference type="ARBA" id="ARBA00004651"/>
    </source>
</evidence>
<feature type="transmembrane region" description="Helical" evidence="6">
    <location>
        <begin position="20"/>
        <end position="45"/>
    </location>
</feature>
<feature type="transmembrane region" description="Helical" evidence="6">
    <location>
        <begin position="57"/>
        <end position="76"/>
    </location>
</feature>
<sequence>MSTAGGPGGLRRHAPFVRFWAASTVSDFGTYVTSVALAVLVLVTLDGNAQDQGWVSAARWAPYLIFGLVAGIWVDRFSRRRALMVADLGRAVLLGVLCIGGVSGWLSVSGVIALVFGFGALSLVGDAAYQSFIPQLVPRKLLVRANVRLEQSDTVAQTVGGAVAGSLVAVLTAPWALLLDAGSFLFSGVVVATLPGRPTGKAAPATNHGATPSLRARVVESVRWLYGHYYLGPLAWSTHVWFIGSAMVGTVLPVLILQTAGLGPFDLGVVLSCAGVGAVVGTSASARCGERWGTGRIIVLSRGLEVVSVVAVASIAALLPQLGPASGDRVTLLVCLGAAQLLWGVAMGVESPLEMGFWQGLTPDGMIARMTSVRRSANRGMIVLGAPLGGFIATSAGVGTALWVAAGFIAVGTALLGISPFRAVRLEDVILDDEETAGQ</sequence>
<keyword evidence="3 6" id="KW-0812">Transmembrane</keyword>
<dbReference type="InterPro" id="IPR011701">
    <property type="entry name" value="MFS"/>
</dbReference>
<evidence type="ECO:0000313" key="7">
    <source>
        <dbReference type="EMBL" id="SJM65046.1"/>
    </source>
</evidence>
<proteinExistence type="predicted"/>
<evidence type="ECO:0000256" key="6">
    <source>
        <dbReference type="SAM" id="Phobius"/>
    </source>
</evidence>
<evidence type="ECO:0000313" key="8">
    <source>
        <dbReference type="Proteomes" id="UP000195913"/>
    </source>
</evidence>
<feature type="transmembrane region" description="Helical" evidence="6">
    <location>
        <begin position="391"/>
        <end position="416"/>
    </location>
</feature>
<dbReference type="PANTHER" id="PTHR23513">
    <property type="entry name" value="INTEGRAL MEMBRANE EFFLUX PROTEIN-RELATED"/>
    <property type="match status" value="1"/>
</dbReference>
<dbReference type="CDD" id="cd06173">
    <property type="entry name" value="MFS_MefA_like"/>
    <property type="match status" value="1"/>
</dbReference>
<keyword evidence="8" id="KW-1185">Reference proteome</keyword>
<keyword evidence="2" id="KW-1003">Cell membrane</keyword>
<dbReference type="PANTHER" id="PTHR23513:SF6">
    <property type="entry name" value="MAJOR FACILITATOR SUPERFAMILY ASSOCIATED DOMAIN-CONTAINING PROTEIN"/>
    <property type="match status" value="1"/>
</dbReference>
<dbReference type="Gene3D" id="1.20.1250.20">
    <property type="entry name" value="MFS general substrate transporter like domains"/>
    <property type="match status" value="1"/>
</dbReference>
<organism evidence="7 8">
    <name type="scientific">Arthrobacter rhombi</name>
    <dbReference type="NCBI Taxonomy" id="71253"/>
    <lineage>
        <taxon>Bacteria</taxon>
        <taxon>Bacillati</taxon>
        <taxon>Actinomycetota</taxon>
        <taxon>Actinomycetes</taxon>
        <taxon>Micrococcales</taxon>
        <taxon>Micrococcaceae</taxon>
        <taxon>Arthrobacter</taxon>
    </lineage>
</organism>
<evidence type="ECO:0000256" key="2">
    <source>
        <dbReference type="ARBA" id="ARBA00022475"/>
    </source>
</evidence>
<dbReference type="SUPFAM" id="SSF103473">
    <property type="entry name" value="MFS general substrate transporter"/>
    <property type="match status" value="1"/>
</dbReference>
<gene>
    <name evidence="7" type="ORF">FM101_08990</name>
</gene>
<keyword evidence="5 6" id="KW-0472">Membrane</keyword>
<keyword evidence="4 6" id="KW-1133">Transmembrane helix</keyword>
<evidence type="ECO:0000256" key="4">
    <source>
        <dbReference type="ARBA" id="ARBA00022989"/>
    </source>
</evidence>
<protein>
    <submittedName>
        <fullName evidence="7">Major facilitator superfamily MFS_1</fullName>
    </submittedName>
</protein>